<reference evidence="1 2" key="1">
    <citation type="journal article" date="2011" name="Science">
        <title>The ecoresponsive genome of Daphnia pulex.</title>
        <authorList>
            <person name="Colbourne J.K."/>
            <person name="Pfrender M.E."/>
            <person name="Gilbert D."/>
            <person name="Thomas W.K."/>
            <person name="Tucker A."/>
            <person name="Oakley T.H."/>
            <person name="Tokishita S."/>
            <person name="Aerts A."/>
            <person name="Arnold G.J."/>
            <person name="Basu M.K."/>
            <person name="Bauer D.J."/>
            <person name="Caceres C.E."/>
            <person name="Carmel L."/>
            <person name="Casola C."/>
            <person name="Choi J.H."/>
            <person name="Detter J.C."/>
            <person name="Dong Q."/>
            <person name="Dusheyko S."/>
            <person name="Eads B.D."/>
            <person name="Frohlich T."/>
            <person name="Geiler-Samerotte K.A."/>
            <person name="Gerlach D."/>
            <person name="Hatcher P."/>
            <person name="Jogdeo S."/>
            <person name="Krijgsveld J."/>
            <person name="Kriventseva E.V."/>
            <person name="Kultz D."/>
            <person name="Laforsch C."/>
            <person name="Lindquist E."/>
            <person name="Lopez J."/>
            <person name="Manak J.R."/>
            <person name="Muller J."/>
            <person name="Pangilinan J."/>
            <person name="Patwardhan R.P."/>
            <person name="Pitluck S."/>
            <person name="Pritham E.J."/>
            <person name="Rechtsteiner A."/>
            <person name="Rho M."/>
            <person name="Rogozin I.B."/>
            <person name="Sakarya O."/>
            <person name="Salamov A."/>
            <person name="Schaack S."/>
            <person name="Shapiro H."/>
            <person name="Shiga Y."/>
            <person name="Skalitzky C."/>
            <person name="Smith Z."/>
            <person name="Souvorov A."/>
            <person name="Sung W."/>
            <person name="Tang Z."/>
            <person name="Tsuchiya D."/>
            <person name="Tu H."/>
            <person name="Vos H."/>
            <person name="Wang M."/>
            <person name="Wolf Y.I."/>
            <person name="Yamagata H."/>
            <person name="Yamada T."/>
            <person name="Ye Y."/>
            <person name="Shaw J.R."/>
            <person name="Andrews J."/>
            <person name="Crease T.J."/>
            <person name="Tang H."/>
            <person name="Lucas S.M."/>
            <person name="Robertson H.M."/>
            <person name="Bork P."/>
            <person name="Koonin E.V."/>
            <person name="Zdobnov E.M."/>
            <person name="Grigoriev I.V."/>
            <person name="Lynch M."/>
            <person name="Boore J.L."/>
        </authorList>
    </citation>
    <scope>NUCLEOTIDE SEQUENCE [LARGE SCALE GENOMIC DNA]</scope>
</reference>
<keyword evidence="2" id="KW-1185">Reference proteome</keyword>
<dbReference type="EMBL" id="GL732586">
    <property type="protein sequence ID" value="EFX74021.1"/>
    <property type="molecule type" value="Genomic_DNA"/>
</dbReference>
<protein>
    <submittedName>
        <fullName evidence="1">Uncharacterized protein</fullName>
    </submittedName>
</protein>
<evidence type="ECO:0000313" key="1">
    <source>
        <dbReference type="EMBL" id="EFX74021.1"/>
    </source>
</evidence>
<sequence length="54" mass="6345">MEGLRNAKHFFKPGLLDGKDRFMKRLLYCSLIPSERMDLYIMVAAILELTRNVE</sequence>
<dbReference type="HOGENOM" id="CLU_3052464_0_0_1"/>
<name>E9H2Q2_DAPPU</name>
<dbReference type="KEGG" id="dpx:DAPPUDRAFT_252449"/>
<dbReference type="InParanoid" id="E9H2Q2"/>
<proteinExistence type="predicted"/>
<accession>E9H2Q2</accession>
<evidence type="ECO:0000313" key="2">
    <source>
        <dbReference type="Proteomes" id="UP000000305"/>
    </source>
</evidence>
<dbReference type="Proteomes" id="UP000000305">
    <property type="component" value="Unassembled WGS sequence"/>
</dbReference>
<organism evidence="1 2">
    <name type="scientific">Daphnia pulex</name>
    <name type="common">Water flea</name>
    <dbReference type="NCBI Taxonomy" id="6669"/>
    <lineage>
        <taxon>Eukaryota</taxon>
        <taxon>Metazoa</taxon>
        <taxon>Ecdysozoa</taxon>
        <taxon>Arthropoda</taxon>
        <taxon>Crustacea</taxon>
        <taxon>Branchiopoda</taxon>
        <taxon>Diplostraca</taxon>
        <taxon>Cladocera</taxon>
        <taxon>Anomopoda</taxon>
        <taxon>Daphniidae</taxon>
        <taxon>Daphnia</taxon>
    </lineage>
</organism>
<gene>
    <name evidence="1" type="ORF">DAPPUDRAFT_252449</name>
</gene>
<dbReference type="AlphaFoldDB" id="E9H2Q2"/>